<dbReference type="GO" id="GO:0006508">
    <property type="term" value="P:proteolysis"/>
    <property type="evidence" value="ECO:0007669"/>
    <property type="project" value="InterPro"/>
</dbReference>
<dbReference type="PANTHER" id="PTHR24126">
    <property type="entry name" value="ANKYRIN REPEAT, PH AND SEC7 DOMAIN CONTAINING PROTEIN SECG-RELATED"/>
    <property type="match status" value="1"/>
</dbReference>
<dbReference type="KEGG" id="tni:TVNIR_0929"/>
<dbReference type="OrthoDB" id="5624102at2"/>
<organism evidence="5 6">
    <name type="scientific">Thioalkalivibrio nitratireducens (strain DSM 14787 / UNIQEM 213 / ALEN2)</name>
    <dbReference type="NCBI Taxonomy" id="1255043"/>
    <lineage>
        <taxon>Bacteria</taxon>
        <taxon>Pseudomonadati</taxon>
        <taxon>Pseudomonadota</taxon>
        <taxon>Gammaproteobacteria</taxon>
        <taxon>Chromatiales</taxon>
        <taxon>Ectothiorhodospiraceae</taxon>
        <taxon>Thioalkalivibrio</taxon>
    </lineage>
</organism>
<dbReference type="Proteomes" id="UP000010809">
    <property type="component" value="Chromosome"/>
</dbReference>
<keyword evidence="6" id="KW-1185">Reference proteome</keyword>
<dbReference type="PROSITE" id="PS50297">
    <property type="entry name" value="ANK_REP_REGION"/>
    <property type="match status" value="1"/>
</dbReference>
<dbReference type="SUPFAM" id="SSF48403">
    <property type="entry name" value="Ankyrin repeat"/>
    <property type="match status" value="2"/>
</dbReference>
<dbReference type="InterPro" id="IPR001254">
    <property type="entry name" value="Trypsin_dom"/>
</dbReference>
<dbReference type="PROSITE" id="PS50088">
    <property type="entry name" value="ANK_REPEAT"/>
    <property type="match status" value="2"/>
</dbReference>
<sequence>MEDAFIFCGGRGAMQNTTGVEGNKNDRPEPMRVRSRCNHLTPPRPVLLHRLATVVLAFLVGSYSFGCAQLMVASGFSEDTLRLSLASGLDPNSNTSSGNSLLNVGIERQSVAVVRLLLDKGADPNLRDQSGALPLYNASATLNPDILEVLFEHGARLDAFEEEEFHTFLCRVFGEPNEVRWDISDFQDMYLPLDLECSGLPLILAAVVSNNDPQVLIQSGFDVNRSAANGRTPLEVSVVNHLDAEDTLLVLGADPRKVSSTGVPIAKLALNEGTSESVRALRASIAGQGINSKDYVEAFCHRLVTGVPNGELLSEFAKAAKNLPRNCPGTTNTILEVAAKARSAEALNIVQQYRPNDKLERWDAIEWLAESEDPTAHALLGRTLTPRAQRLMLCEASSLSSRAVAWLALRTGSRPPLSCEDGRSVLSLLVHDEESVADVLRRGANPNGSARDPVSPLENAVANSNGAVVVLLLDNGAKGPVSRKTLESATRMDSSVQRRLWSISPEAEQLAVLCKRVGEPFSESHQAMYANPSIFSRPCADGKTPLELAIHNSHPLDRLAAREPQQWPTDMFQRNEELGQRLILTAARKGNLDLVAELAAMGARLTRLNYDEFATAFPKKLTDDQYSMLRKAGLSESIPYIHKVSSECNERDEKSLTLLWNDFQRDTDVRDLVNAKLAAYDHCVQSLYTRAVASPHYPYSRSTSRPYLSKESLLPAKYLTVRAMTKLAPASVLDQDISGAVSLIQQASKSIEESVAQYQKADRAWISEQIAKAEEERRRAERSALIGTVLMGAVAAYGVREVNRFDPVQGRQLFTQWSSEILTSHISRIDDVQKEHSSQVARLNSLTQGKKGVDGRFDDDGVRIIVPRIGSWHPFGSLESQNSLQHFSHLFRITSQYKDGTEGFCTAAAIRDGRILTAQHCLHDREKGWAQSIRLSWEYLGIEGIVSPDGRSYTAVYGRESEIITGSFEVETAQNMWTADWGNDWAILTYKGSDIPWRIKYGLTFASEGALRDLGRADGSVRVVRAGYAAHVNEGSFITMDWGCRGTVTGSIVYTRCRGWKGDSGSPVVIASGPEKGNIAGVHAFGRGEAGARFTNEGGGPSARHIQRELDSGKTRKFSIASR</sequence>
<dbReference type="PATRIC" id="fig|1255043.3.peg.935"/>
<feature type="domain" description="Peptidase S1" evidence="4">
    <location>
        <begin position="891"/>
        <end position="1092"/>
    </location>
</feature>
<dbReference type="PANTHER" id="PTHR24126:SF14">
    <property type="entry name" value="ANK_REP_REGION DOMAIN-CONTAINING PROTEIN"/>
    <property type="match status" value="1"/>
</dbReference>
<keyword evidence="1" id="KW-0677">Repeat</keyword>
<accession>L0DUD5</accession>
<evidence type="ECO:0000313" key="5">
    <source>
        <dbReference type="EMBL" id="AGA32617.1"/>
    </source>
</evidence>
<dbReference type="InterPro" id="IPR009003">
    <property type="entry name" value="Peptidase_S1_PA"/>
</dbReference>
<protein>
    <submittedName>
        <fullName evidence="5">Ankyrin</fullName>
    </submittedName>
</protein>
<dbReference type="SMART" id="SM00248">
    <property type="entry name" value="ANK"/>
    <property type="match status" value="7"/>
</dbReference>
<dbReference type="SUPFAM" id="SSF50494">
    <property type="entry name" value="Trypsin-like serine proteases"/>
    <property type="match status" value="1"/>
</dbReference>
<reference evidence="5" key="1">
    <citation type="submission" date="2015-12" db="EMBL/GenBank/DDBJ databases">
        <authorList>
            <person name="Tikhonova T.V."/>
            <person name="Pavlov A.R."/>
            <person name="Beletsky A.V."/>
            <person name="Mardanov A.V."/>
            <person name="Sorokin D.Y."/>
            <person name="Ravin N.V."/>
            <person name="Popov V.O."/>
        </authorList>
    </citation>
    <scope>NUCLEOTIDE SEQUENCE</scope>
    <source>
        <strain evidence="5">DSM 14787</strain>
    </source>
</reference>
<feature type="repeat" description="ANK" evidence="3">
    <location>
        <begin position="97"/>
        <end position="129"/>
    </location>
</feature>
<evidence type="ECO:0000256" key="2">
    <source>
        <dbReference type="ARBA" id="ARBA00023043"/>
    </source>
</evidence>
<evidence type="ECO:0000259" key="4">
    <source>
        <dbReference type="Pfam" id="PF00089"/>
    </source>
</evidence>
<evidence type="ECO:0000313" key="6">
    <source>
        <dbReference type="Proteomes" id="UP000010809"/>
    </source>
</evidence>
<dbReference type="eggNOG" id="COG3591">
    <property type="taxonomic scope" value="Bacteria"/>
</dbReference>
<dbReference type="InterPro" id="IPR043504">
    <property type="entry name" value="Peptidase_S1_PA_chymotrypsin"/>
</dbReference>
<evidence type="ECO:0000256" key="3">
    <source>
        <dbReference type="PROSITE-ProRule" id="PRU00023"/>
    </source>
</evidence>
<dbReference type="Pfam" id="PF12796">
    <property type="entry name" value="Ank_2"/>
    <property type="match status" value="1"/>
</dbReference>
<dbReference type="Gene3D" id="2.40.10.10">
    <property type="entry name" value="Trypsin-like serine proteases"/>
    <property type="match status" value="2"/>
</dbReference>
<dbReference type="AlphaFoldDB" id="L0DUD5"/>
<dbReference type="Pfam" id="PF00089">
    <property type="entry name" value="Trypsin"/>
    <property type="match status" value="1"/>
</dbReference>
<dbReference type="InterPro" id="IPR002110">
    <property type="entry name" value="Ankyrin_rpt"/>
</dbReference>
<evidence type="ECO:0000256" key="1">
    <source>
        <dbReference type="ARBA" id="ARBA00022737"/>
    </source>
</evidence>
<gene>
    <name evidence="5" type="ordered locus">TVNIR_0929</name>
</gene>
<feature type="repeat" description="ANK" evidence="3">
    <location>
        <begin position="130"/>
        <end position="162"/>
    </location>
</feature>
<dbReference type="EMBL" id="CP003989">
    <property type="protein sequence ID" value="AGA32617.1"/>
    <property type="molecule type" value="Genomic_DNA"/>
</dbReference>
<dbReference type="HOGENOM" id="CLU_280049_0_0_6"/>
<dbReference type="InterPro" id="IPR036770">
    <property type="entry name" value="Ankyrin_rpt-contain_sf"/>
</dbReference>
<dbReference type="Gene3D" id="1.25.40.20">
    <property type="entry name" value="Ankyrin repeat-containing domain"/>
    <property type="match status" value="3"/>
</dbReference>
<dbReference type="eggNOG" id="COG0666">
    <property type="taxonomic scope" value="Bacteria"/>
</dbReference>
<dbReference type="GO" id="GO:0004252">
    <property type="term" value="F:serine-type endopeptidase activity"/>
    <property type="evidence" value="ECO:0007669"/>
    <property type="project" value="InterPro"/>
</dbReference>
<proteinExistence type="predicted"/>
<keyword evidence="2 3" id="KW-0040">ANK repeat</keyword>
<name>L0DUD5_THIND</name>
<dbReference type="STRING" id="1255043.TVNIR_0929"/>